<accession>A0A2K2D378</accession>
<dbReference type="Gramene" id="PNT68732">
    <property type="protein sequence ID" value="PNT68732"/>
    <property type="gene ID" value="BRADI_3g44635v3"/>
</dbReference>
<dbReference type="InParanoid" id="A0A2K2D378"/>
<keyword evidence="3" id="KW-1185">Reference proteome</keyword>
<gene>
    <name evidence="1" type="ORF">BRADI_3g44635v3</name>
</gene>
<evidence type="ECO:0000313" key="1">
    <source>
        <dbReference type="EMBL" id="PNT68732.1"/>
    </source>
</evidence>
<proteinExistence type="predicted"/>
<dbReference type="Proteomes" id="UP000008810">
    <property type="component" value="Chromosome 3"/>
</dbReference>
<protein>
    <submittedName>
        <fullName evidence="1 2">Uncharacterized protein</fullName>
    </submittedName>
</protein>
<dbReference type="AlphaFoldDB" id="A0A2K2D378"/>
<dbReference type="EMBL" id="CM000882">
    <property type="protein sequence ID" value="PNT68732.1"/>
    <property type="molecule type" value="Genomic_DNA"/>
</dbReference>
<name>A0A2K2D378_BRADI</name>
<evidence type="ECO:0000313" key="3">
    <source>
        <dbReference type="Proteomes" id="UP000008810"/>
    </source>
</evidence>
<dbReference type="EnsemblPlants" id="PNT68732">
    <property type="protein sequence ID" value="PNT68732"/>
    <property type="gene ID" value="BRADI_3g44635v3"/>
</dbReference>
<evidence type="ECO:0000313" key="2">
    <source>
        <dbReference type="EnsemblPlants" id="PNT68732"/>
    </source>
</evidence>
<reference evidence="1" key="2">
    <citation type="submission" date="2017-06" db="EMBL/GenBank/DDBJ databases">
        <title>WGS assembly of Brachypodium distachyon.</title>
        <authorList>
            <consortium name="The International Brachypodium Initiative"/>
            <person name="Lucas S."/>
            <person name="Harmon-Smith M."/>
            <person name="Lail K."/>
            <person name="Tice H."/>
            <person name="Grimwood J."/>
            <person name="Bruce D."/>
            <person name="Barry K."/>
            <person name="Shu S."/>
            <person name="Lindquist E."/>
            <person name="Wang M."/>
            <person name="Pitluck S."/>
            <person name="Vogel J.P."/>
            <person name="Garvin D.F."/>
            <person name="Mockler T.C."/>
            <person name="Schmutz J."/>
            <person name="Rokhsar D."/>
            <person name="Bevan M.W."/>
        </authorList>
    </citation>
    <scope>NUCLEOTIDE SEQUENCE</scope>
    <source>
        <strain evidence="1">Bd21</strain>
    </source>
</reference>
<reference evidence="1 2" key="1">
    <citation type="journal article" date="2010" name="Nature">
        <title>Genome sequencing and analysis of the model grass Brachypodium distachyon.</title>
        <authorList>
            <consortium name="International Brachypodium Initiative"/>
        </authorList>
    </citation>
    <scope>NUCLEOTIDE SEQUENCE [LARGE SCALE GENOMIC DNA]</scope>
    <source>
        <strain evidence="1 2">Bd21</strain>
    </source>
</reference>
<sequence length="124" mass="13517">MQQPHGTVQGAATRGAKLAKLAVLQQFGIPGALACLRKCGLGYSLAATTTCACTGDRQGHRLKAPAEKGPGRRVDLSSRRDGRVAHLQLQVLDEEEDASPWPGRMEMEFVPRPAQYWLGFYLLI</sequence>
<reference evidence="2" key="3">
    <citation type="submission" date="2018-08" db="UniProtKB">
        <authorList>
            <consortium name="EnsemblPlants"/>
        </authorList>
    </citation>
    <scope>IDENTIFICATION</scope>
    <source>
        <strain evidence="2">cv. Bd21</strain>
    </source>
</reference>
<organism evidence="1">
    <name type="scientific">Brachypodium distachyon</name>
    <name type="common">Purple false brome</name>
    <name type="synonym">Trachynia distachya</name>
    <dbReference type="NCBI Taxonomy" id="15368"/>
    <lineage>
        <taxon>Eukaryota</taxon>
        <taxon>Viridiplantae</taxon>
        <taxon>Streptophyta</taxon>
        <taxon>Embryophyta</taxon>
        <taxon>Tracheophyta</taxon>
        <taxon>Spermatophyta</taxon>
        <taxon>Magnoliopsida</taxon>
        <taxon>Liliopsida</taxon>
        <taxon>Poales</taxon>
        <taxon>Poaceae</taxon>
        <taxon>BOP clade</taxon>
        <taxon>Pooideae</taxon>
        <taxon>Stipodae</taxon>
        <taxon>Brachypodieae</taxon>
        <taxon>Brachypodium</taxon>
    </lineage>
</organism>